<dbReference type="AlphaFoldDB" id="A0A0B1PH16"/>
<keyword evidence="3" id="KW-1185">Reference proteome</keyword>
<feature type="compositionally biased region" description="Basic and acidic residues" evidence="1">
    <location>
        <begin position="144"/>
        <end position="162"/>
    </location>
</feature>
<dbReference type="HOGENOM" id="CLU_1636670_0_0_1"/>
<dbReference type="EMBL" id="JNVN01000129">
    <property type="protein sequence ID" value="KHJ36141.1"/>
    <property type="molecule type" value="Genomic_DNA"/>
</dbReference>
<sequence>MNTFSHAVTGVARDIIDGKFQEMMVEERIWDAMALLKYMDNTSAKGTRGKQDTDDDVTMTSMSKNRTKWVSKQEIENCRANGRCIRCGKSEHTTANCRLLPLKHPETSMKATTVIEKELEDELEDDSLKDKSPNEVMFGGWKLEPAKQRPHRNIEIKKRQNM</sequence>
<evidence type="ECO:0008006" key="4">
    <source>
        <dbReference type="Google" id="ProtNLM"/>
    </source>
</evidence>
<gene>
    <name evidence="2" type="ORF">EV44_g3172</name>
</gene>
<comment type="caution">
    <text evidence="2">The sequence shown here is derived from an EMBL/GenBank/DDBJ whole genome shotgun (WGS) entry which is preliminary data.</text>
</comment>
<accession>A0A0B1PH16</accession>
<organism evidence="2 3">
    <name type="scientific">Uncinula necator</name>
    <name type="common">Grape powdery mildew</name>
    <dbReference type="NCBI Taxonomy" id="52586"/>
    <lineage>
        <taxon>Eukaryota</taxon>
        <taxon>Fungi</taxon>
        <taxon>Dikarya</taxon>
        <taxon>Ascomycota</taxon>
        <taxon>Pezizomycotina</taxon>
        <taxon>Leotiomycetes</taxon>
        <taxon>Erysiphales</taxon>
        <taxon>Erysiphaceae</taxon>
        <taxon>Erysiphe</taxon>
    </lineage>
</organism>
<reference evidence="2 3" key="1">
    <citation type="journal article" date="2014" name="BMC Genomics">
        <title>Adaptive genomic structural variation in the grape powdery mildew pathogen, Erysiphe necator.</title>
        <authorList>
            <person name="Jones L."/>
            <person name="Riaz S."/>
            <person name="Morales-Cruz A."/>
            <person name="Amrine K.C."/>
            <person name="McGuire B."/>
            <person name="Gubler W.D."/>
            <person name="Walker M.A."/>
            <person name="Cantu D."/>
        </authorList>
    </citation>
    <scope>NUCLEOTIDE SEQUENCE [LARGE SCALE GENOMIC DNA]</scope>
    <source>
        <strain evidence="3">c</strain>
    </source>
</reference>
<evidence type="ECO:0000313" key="3">
    <source>
        <dbReference type="Proteomes" id="UP000030854"/>
    </source>
</evidence>
<feature type="region of interest" description="Disordered" evidence="1">
    <location>
        <begin position="121"/>
        <end position="162"/>
    </location>
</feature>
<proteinExistence type="predicted"/>
<evidence type="ECO:0000313" key="2">
    <source>
        <dbReference type="EMBL" id="KHJ36141.1"/>
    </source>
</evidence>
<dbReference type="Proteomes" id="UP000030854">
    <property type="component" value="Unassembled WGS sequence"/>
</dbReference>
<protein>
    <recommendedName>
        <fullName evidence="4">CCHC-type domain-containing protein</fullName>
    </recommendedName>
</protein>
<evidence type="ECO:0000256" key="1">
    <source>
        <dbReference type="SAM" id="MobiDB-lite"/>
    </source>
</evidence>
<name>A0A0B1PH16_UNCNE</name>
<feature type="region of interest" description="Disordered" evidence="1">
    <location>
        <begin position="44"/>
        <end position="64"/>
    </location>
</feature>